<accession>B5GQC1</accession>
<feature type="region of interest" description="Disordered" evidence="1">
    <location>
        <begin position="58"/>
        <end position="89"/>
    </location>
</feature>
<sequence>MLISLSTQRNPVGIRNCPATVCCGAFVVPASPDVCRQRARLIRTGCRDVRASRLGSVDAAGSACPTGTRALRPARPPRRPVSRARESTT</sequence>
<reference evidence="2 3" key="1">
    <citation type="journal article" date="2010" name="Genome Biol. Evol.">
        <title>The sequence of a 1.8-mb bacterial linear plasmid reveals a rich evolutionary reservoir of secondary metabolic pathways.</title>
        <authorList>
            <person name="Medema M.H."/>
            <person name="Trefzer A."/>
            <person name="Kovalchuk A."/>
            <person name="van den Berg M."/>
            <person name="Mueller U."/>
            <person name="Heijne W."/>
            <person name="Wu L."/>
            <person name="Alam M.T."/>
            <person name="Ronning C.M."/>
            <person name="Nierman W.C."/>
            <person name="Bovenberg R.A.L."/>
            <person name="Breitling R."/>
            <person name="Takano E."/>
        </authorList>
    </citation>
    <scope>NUCLEOTIDE SEQUENCE [LARGE SCALE GENOMIC DNA]</scope>
    <source>
        <strain evidence="3">ATCC 27064 / DSM 738 / JCM 4710 / NBRC 13307 / NCIMB 12785 / NRRL 3585 / VKM Ac-602</strain>
    </source>
</reference>
<dbReference type="EMBL" id="CM000913">
    <property type="protein sequence ID" value="EFG09165.1"/>
    <property type="molecule type" value="Genomic_DNA"/>
</dbReference>
<evidence type="ECO:0000256" key="1">
    <source>
        <dbReference type="SAM" id="MobiDB-lite"/>
    </source>
</evidence>
<dbReference type="Proteomes" id="UP000002357">
    <property type="component" value="Chromosome"/>
</dbReference>
<keyword evidence="3" id="KW-1185">Reference proteome</keyword>
<gene>
    <name evidence="2" type="ORF">SCLAV_4090</name>
</gene>
<protein>
    <submittedName>
        <fullName evidence="2">Uncharacterized protein</fullName>
    </submittedName>
</protein>
<evidence type="ECO:0000313" key="2">
    <source>
        <dbReference type="EMBL" id="EFG09165.1"/>
    </source>
</evidence>
<proteinExistence type="predicted"/>
<dbReference type="AlphaFoldDB" id="B5GQC1"/>
<name>B5GQC1_STRCL</name>
<evidence type="ECO:0000313" key="3">
    <source>
        <dbReference type="Proteomes" id="UP000002357"/>
    </source>
</evidence>
<organism evidence="2 3">
    <name type="scientific">Streptomyces clavuligerus</name>
    <dbReference type="NCBI Taxonomy" id="1901"/>
    <lineage>
        <taxon>Bacteria</taxon>
        <taxon>Bacillati</taxon>
        <taxon>Actinomycetota</taxon>
        <taxon>Actinomycetes</taxon>
        <taxon>Kitasatosporales</taxon>
        <taxon>Streptomycetaceae</taxon>
        <taxon>Streptomyces</taxon>
    </lineage>
</organism>